<dbReference type="PRINTS" id="PR00395">
    <property type="entry name" value="RIBOSOMALS2"/>
</dbReference>
<dbReference type="CDD" id="cd01425">
    <property type="entry name" value="RPS2"/>
    <property type="match status" value="1"/>
</dbReference>
<evidence type="ECO:0000256" key="3">
    <source>
        <dbReference type="ARBA" id="ARBA00023274"/>
    </source>
</evidence>
<dbReference type="InterPro" id="IPR023591">
    <property type="entry name" value="Ribosomal_uS2_flav_dom_sf"/>
</dbReference>
<dbReference type="Gene3D" id="3.40.50.10490">
    <property type="entry name" value="Glucose-6-phosphate isomerase like protein, domain 1"/>
    <property type="match status" value="2"/>
</dbReference>
<dbReference type="Proteomes" id="UP001159364">
    <property type="component" value="Linkage Group LG04"/>
</dbReference>
<keyword evidence="3" id="KW-0687">Ribonucleoprotein</keyword>
<evidence type="ECO:0000256" key="2">
    <source>
        <dbReference type="ARBA" id="ARBA00022980"/>
    </source>
</evidence>
<keyword evidence="2" id="KW-0689">Ribosomal protein</keyword>
<evidence type="ECO:0008006" key="6">
    <source>
        <dbReference type="Google" id="ProtNLM"/>
    </source>
</evidence>
<dbReference type="GO" id="GO:0006412">
    <property type="term" value="P:translation"/>
    <property type="evidence" value="ECO:0007669"/>
    <property type="project" value="InterPro"/>
</dbReference>
<gene>
    <name evidence="4" type="ORF">K2173_018194</name>
</gene>
<dbReference type="InterPro" id="IPR001865">
    <property type="entry name" value="Ribosomal_uS2"/>
</dbReference>
<proteinExistence type="inferred from homology"/>
<comment type="caution">
    <text evidence="4">The sequence shown here is derived from an EMBL/GenBank/DDBJ whole genome shotgun (WGS) entry which is preliminary data.</text>
</comment>
<comment type="similarity">
    <text evidence="1">Belongs to the universal ribosomal protein uS2 family.</text>
</comment>
<dbReference type="Pfam" id="PF00318">
    <property type="entry name" value="Ribosomal_S2"/>
    <property type="match status" value="1"/>
</dbReference>
<organism evidence="4 5">
    <name type="scientific">Erythroxylum novogranatense</name>
    <dbReference type="NCBI Taxonomy" id="1862640"/>
    <lineage>
        <taxon>Eukaryota</taxon>
        <taxon>Viridiplantae</taxon>
        <taxon>Streptophyta</taxon>
        <taxon>Embryophyta</taxon>
        <taxon>Tracheophyta</taxon>
        <taxon>Spermatophyta</taxon>
        <taxon>Magnoliopsida</taxon>
        <taxon>eudicotyledons</taxon>
        <taxon>Gunneridae</taxon>
        <taxon>Pentapetalae</taxon>
        <taxon>rosids</taxon>
        <taxon>fabids</taxon>
        <taxon>Malpighiales</taxon>
        <taxon>Erythroxylaceae</taxon>
        <taxon>Erythroxylum</taxon>
    </lineage>
</organism>
<dbReference type="AlphaFoldDB" id="A0AAV8TL68"/>
<evidence type="ECO:0000313" key="4">
    <source>
        <dbReference type="EMBL" id="KAJ8767636.1"/>
    </source>
</evidence>
<sequence length="196" mass="22109">MNTVSGGYSPLGIYIINHGKTWENLQLVVKFIVAIENSQDIIAKSARPYDQRVVLNEPHLLILTNTRTDHQPVKVASLGNIPTIAFCDIDSPMGYVDIGIPTNNKGKHSIGCLFWLLAMLVLQMQGTIPQRLKWDAMVDMFFCKELEEAKQQKEEETVPVVDYYGAPSKTPISSRLRKTVMWKCIIRSILDPPKPI</sequence>
<protein>
    <recommendedName>
        <fullName evidence="6">40S ribosomal protein SA</fullName>
    </recommendedName>
</protein>
<accession>A0AAV8TL68</accession>
<dbReference type="SUPFAM" id="SSF52313">
    <property type="entry name" value="Ribosomal protein S2"/>
    <property type="match status" value="1"/>
</dbReference>
<keyword evidence="5" id="KW-1185">Reference proteome</keyword>
<evidence type="ECO:0000256" key="1">
    <source>
        <dbReference type="ARBA" id="ARBA00006242"/>
    </source>
</evidence>
<dbReference type="GO" id="GO:0015935">
    <property type="term" value="C:small ribosomal subunit"/>
    <property type="evidence" value="ECO:0007669"/>
    <property type="project" value="InterPro"/>
</dbReference>
<dbReference type="PANTHER" id="PTHR11489">
    <property type="entry name" value="40S RIBOSOMAL PROTEIN SA"/>
    <property type="match status" value="1"/>
</dbReference>
<dbReference type="InterPro" id="IPR005707">
    <property type="entry name" value="Ribosomal_uS2_euk/arc"/>
</dbReference>
<evidence type="ECO:0000313" key="5">
    <source>
        <dbReference type="Proteomes" id="UP001159364"/>
    </source>
</evidence>
<name>A0AAV8TL68_9ROSI</name>
<dbReference type="EMBL" id="JAIWQS010000004">
    <property type="protein sequence ID" value="KAJ8767636.1"/>
    <property type="molecule type" value="Genomic_DNA"/>
</dbReference>
<reference evidence="4 5" key="1">
    <citation type="submission" date="2021-09" db="EMBL/GenBank/DDBJ databases">
        <title>Genomic insights and catalytic innovation underlie evolution of tropane alkaloids biosynthesis.</title>
        <authorList>
            <person name="Wang Y.-J."/>
            <person name="Tian T."/>
            <person name="Huang J.-P."/>
            <person name="Huang S.-X."/>
        </authorList>
    </citation>
    <scope>NUCLEOTIDE SEQUENCE [LARGE SCALE GENOMIC DNA]</scope>
    <source>
        <strain evidence="4">KIB-2018</strain>
        <tissue evidence="4">Leaf</tissue>
    </source>
</reference>
<dbReference type="GO" id="GO:0003735">
    <property type="term" value="F:structural constituent of ribosome"/>
    <property type="evidence" value="ECO:0007669"/>
    <property type="project" value="InterPro"/>
</dbReference>